<accession>A0A9D4MZU1</accession>
<sequence length="151" mass="17418">MNILFFLHIKSRSLYIKPYLQVVVFVVGANDIGTKTPVRVFEDIVALCEGVHNATPSATILISELLPRARNRFNGNGYRQDFLEHWNYDAGVVNKLLREFASKVPWVRVIEHPEFHTMFGKQTYVLLYLLILCEPVISIHTFKLSIMLLDI</sequence>
<organism evidence="1 2">
    <name type="scientific">Dreissena polymorpha</name>
    <name type="common">Zebra mussel</name>
    <name type="synonym">Mytilus polymorpha</name>
    <dbReference type="NCBI Taxonomy" id="45954"/>
    <lineage>
        <taxon>Eukaryota</taxon>
        <taxon>Metazoa</taxon>
        <taxon>Spiralia</taxon>
        <taxon>Lophotrochozoa</taxon>
        <taxon>Mollusca</taxon>
        <taxon>Bivalvia</taxon>
        <taxon>Autobranchia</taxon>
        <taxon>Heteroconchia</taxon>
        <taxon>Euheterodonta</taxon>
        <taxon>Imparidentia</taxon>
        <taxon>Neoheterodontei</taxon>
        <taxon>Myida</taxon>
        <taxon>Dreissenoidea</taxon>
        <taxon>Dreissenidae</taxon>
        <taxon>Dreissena</taxon>
    </lineage>
</organism>
<keyword evidence="2" id="KW-1185">Reference proteome</keyword>
<dbReference type="SUPFAM" id="SSF52266">
    <property type="entry name" value="SGNH hydrolase"/>
    <property type="match status" value="1"/>
</dbReference>
<dbReference type="AlphaFoldDB" id="A0A9D4MZU1"/>
<proteinExistence type="predicted"/>
<comment type="caution">
    <text evidence="1">The sequence shown here is derived from an EMBL/GenBank/DDBJ whole genome shotgun (WGS) entry which is preliminary data.</text>
</comment>
<evidence type="ECO:0000313" key="2">
    <source>
        <dbReference type="Proteomes" id="UP000828390"/>
    </source>
</evidence>
<dbReference type="Gene3D" id="3.40.50.1110">
    <property type="entry name" value="SGNH hydrolase"/>
    <property type="match status" value="1"/>
</dbReference>
<evidence type="ECO:0000313" key="1">
    <source>
        <dbReference type="EMBL" id="KAH3884704.1"/>
    </source>
</evidence>
<dbReference type="InterPro" id="IPR036514">
    <property type="entry name" value="SGNH_hydro_sf"/>
</dbReference>
<name>A0A9D4MZU1_DREPO</name>
<protein>
    <submittedName>
        <fullName evidence="1">Uncharacterized protein</fullName>
    </submittedName>
</protein>
<dbReference type="EMBL" id="JAIWYP010000001">
    <property type="protein sequence ID" value="KAH3884704.1"/>
    <property type="molecule type" value="Genomic_DNA"/>
</dbReference>
<gene>
    <name evidence="1" type="ORF">DPMN_008690</name>
</gene>
<reference evidence="1" key="2">
    <citation type="submission" date="2020-11" db="EMBL/GenBank/DDBJ databases">
        <authorList>
            <person name="McCartney M.A."/>
            <person name="Auch B."/>
            <person name="Kono T."/>
            <person name="Mallez S."/>
            <person name="Becker A."/>
            <person name="Gohl D.M."/>
            <person name="Silverstein K.A.T."/>
            <person name="Koren S."/>
            <person name="Bechman K.B."/>
            <person name="Herman A."/>
            <person name="Abrahante J.E."/>
            <person name="Garbe J."/>
        </authorList>
    </citation>
    <scope>NUCLEOTIDE SEQUENCE</scope>
    <source>
        <strain evidence="1">Duluth1</strain>
        <tissue evidence="1">Whole animal</tissue>
    </source>
</reference>
<reference evidence="1" key="1">
    <citation type="journal article" date="2019" name="bioRxiv">
        <title>The Genome of the Zebra Mussel, Dreissena polymorpha: A Resource for Invasive Species Research.</title>
        <authorList>
            <person name="McCartney M.A."/>
            <person name="Auch B."/>
            <person name="Kono T."/>
            <person name="Mallez S."/>
            <person name="Zhang Y."/>
            <person name="Obille A."/>
            <person name="Becker A."/>
            <person name="Abrahante J.E."/>
            <person name="Garbe J."/>
            <person name="Badalamenti J.P."/>
            <person name="Herman A."/>
            <person name="Mangelson H."/>
            <person name="Liachko I."/>
            <person name="Sullivan S."/>
            <person name="Sone E.D."/>
            <person name="Koren S."/>
            <person name="Silverstein K.A.T."/>
            <person name="Beckman K.B."/>
            <person name="Gohl D.M."/>
        </authorList>
    </citation>
    <scope>NUCLEOTIDE SEQUENCE</scope>
    <source>
        <strain evidence="1">Duluth1</strain>
        <tissue evidence="1">Whole animal</tissue>
    </source>
</reference>
<dbReference type="Proteomes" id="UP000828390">
    <property type="component" value="Unassembled WGS sequence"/>
</dbReference>